<dbReference type="InterPro" id="IPR001387">
    <property type="entry name" value="Cro/C1-type_HTH"/>
</dbReference>
<dbReference type="EMBL" id="VIFK01000275">
    <property type="protein sequence ID" value="TQE98126.1"/>
    <property type="molecule type" value="Genomic_DNA"/>
</dbReference>
<dbReference type="CDD" id="cd00093">
    <property type="entry name" value="HTH_XRE"/>
    <property type="match status" value="1"/>
</dbReference>
<name>A0A540VN41_9GAMM</name>
<evidence type="ECO:0000313" key="3">
    <source>
        <dbReference type="EMBL" id="TQE98126.1"/>
    </source>
</evidence>
<evidence type="ECO:0000259" key="2">
    <source>
        <dbReference type="PROSITE" id="PS50943"/>
    </source>
</evidence>
<evidence type="ECO:0000256" key="1">
    <source>
        <dbReference type="ARBA" id="ARBA00023125"/>
    </source>
</evidence>
<comment type="caution">
    <text evidence="3">The sequence shown here is derived from an EMBL/GenBank/DDBJ whole genome shotgun (WGS) entry which is preliminary data.</text>
</comment>
<dbReference type="Gene3D" id="1.10.260.40">
    <property type="entry name" value="lambda repressor-like DNA-binding domains"/>
    <property type="match status" value="1"/>
</dbReference>
<organism evidence="3 4">
    <name type="scientific">Spiribacter salinus</name>
    <dbReference type="NCBI Taxonomy" id="1335746"/>
    <lineage>
        <taxon>Bacteria</taxon>
        <taxon>Pseudomonadati</taxon>
        <taxon>Pseudomonadota</taxon>
        <taxon>Gammaproteobacteria</taxon>
        <taxon>Chromatiales</taxon>
        <taxon>Ectothiorhodospiraceae</taxon>
        <taxon>Spiribacter</taxon>
    </lineage>
</organism>
<protein>
    <submittedName>
        <fullName evidence="3">Helix-turn-helix transcriptional regulator</fullName>
    </submittedName>
</protein>
<dbReference type="SUPFAM" id="SSF47413">
    <property type="entry name" value="lambda repressor-like DNA-binding domains"/>
    <property type="match status" value="1"/>
</dbReference>
<dbReference type="Proteomes" id="UP000315400">
    <property type="component" value="Unassembled WGS sequence"/>
</dbReference>
<gene>
    <name evidence="3" type="ORF">FKY71_15470</name>
</gene>
<dbReference type="InterPro" id="IPR010982">
    <property type="entry name" value="Lambda_DNA-bd_dom_sf"/>
</dbReference>
<dbReference type="Pfam" id="PF01381">
    <property type="entry name" value="HTH_3"/>
    <property type="match status" value="1"/>
</dbReference>
<dbReference type="SMART" id="SM00530">
    <property type="entry name" value="HTH_XRE"/>
    <property type="match status" value="1"/>
</dbReference>
<dbReference type="AlphaFoldDB" id="A0A540VN41"/>
<dbReference type="NCBIfam" id="NF041951">
    <property type="entry name" value="phage_RstR"/>
    <property type="match status" value="1"/>
</dbReference>
<evidence type="ECO:0000313" key="4">
    <source>
        <dbReference type="Proteomes" id="UP000315400"/>
    </source>
</evidence>
<feature type="domain" description="HTH cro/C1-type" evidence="2">
    <location>
        <begin position="7"/>
        <end position="61"/>
    </location>
</feature>
<keyword evidence="1" id="KW-0238">DNA-binding</keyword>
<dbReference type="PANTHER" id="PTHR46558:SF4">
    <property type="entry name" value="DNA-BIDING PHAGE PROTEIN"/>
    <property type="match status" value="1"/>
</dbReference>
<sequence length="119" mass="13191">MGFPERLVSHRKAAGLTQQSLADKAGISVVQLRRYEAGKAQPTLDAIRNMAIALATTTDSLVFDSDERGPDDDLRLQFEALQQFSPEEKAVAKSVIEGLILKHDAHRFARRSNQTETAR</sequence>
<dbReference type="PANTHER" id="PTHR46558">
    <property type="entry name" value="TRACRIPTIONAL REGULATORY PROTEIN-RELATED-RELATED"/>
    <property type="match status" value="1"/>
</dbReference>
<dbReference type="InterPro" id="IPR049639">
    <property type="entry name" value="RstR"/>
</dbReference>
<dbReference type="GO" id="GO:0003677">
    <property type="term" value="F:DNA binding"/>
    <property type="evidence" value="ECO:0007669"/>
    <property type="project" value="UniProtKB-KW"/>
</dbReference>
<proteinExistence type="predicted"/>
<dbReference type="PROSITE" id="PS50943">
    <property type="entry name" value="HTH_CROC1"/>
    <property type="match status" value="1"/>
</dbReference>
<reference evidence="3 4" key="1">
    <citation type="submission" date="2019-06" db="EMBL/GenBank/DDBJ databases">
        <title>Metagenome assembled Genome of Spiribacter salinus SL48-SHIP from the microbial mat of Salt Lake 48 (Novosibirsk region, Russia).</title>
        <authorList>
            <person name="Shipova A."/>
            <person name="Rozanov A.S."/>
            <person name="Bryanskaya A.V."/>
            <person name="Peltek S.E."/>
        </authorList>
    </citation>
    <scope>NUCLEOTIDE SEQUENCE [LARGE SCALE GENOMIC DNA]</scope>
    <source>
        <strain evidence="3">SL48-SHIP-2</strain>
    </source>
</reference>
<accession>A0A540VN41</accession>